<accession>A0ACC2R1V8</accession>
<sequence length="160" mass="18057">MDASQTSRFLCLFVLLAICAATAHNVPTQENVEDERMELYDGVYVNIPKDNNSTGRMLSFELDDNTSLSEGRGKKKSLMQRILPMFILPFVLQSALIPLVLGMLKFMLVKSFLVGKLALTLIMINAFKNHNSFKGRDAEMASAHYGYHDNGIEHYMSYLN</sequence>
<dbReference type="EMBL" id="CM056788">
    <property type="protein sequence ID" value="KAJ8730856.1"/>
    <property type="molecule type" value="Genomic_DNA"/>
</dbReference>
<comment type="caution">
    <text evidence="1">The sequence shown here is derived from an EMBL/GenBank/DDBJ whole genome shotgun (WGS) entry which is preliminary data.</text>
</comment>
<keyword evidence="2" id="KW-1185">Reference proteome</keyword>
<evidence type="ECO:0000313" key="1">
    <source>
        <dbReference type="EMBL" id="KAJ8730856.1"/>
    </source>
</evidence>
<dbReference type="Proteomes" id="UP001231649">
    <property type="component" value="Chromosome 12"/>
</dbReference>
<evidence type="ECO:0000313" key="2">
    <source>
        <dbReference type="Proteomes" id="UP001231649"/>
    </source>
</evidence>
<name>A0ACC2R1V8_9NEOP</name>
<reference evidence="1" key="1">
    <citation type="submission" date="2023-03" db="EMBL/GenBank/DDBJ databases">
        <title>Chromosome-level genomes of two armyworms, Mythimna separata and Mythimna loreyi, provide insights into the biosynthesis and reception of sex pheromones.</title>
        <authorList>
            <person name="Zhao H."/>
        </authorList>
    </citation>
    <scope>NUCLEOTIDE SEQUENCE</scope>
    <source>
        <strain evidence="1">BeijingLab</strain>
    </source>
</reference>
<gene>
    <name evidence="1" type="ORF">PYW08_002269</name>
</gene>
<proteinExistence type="predicted"/>
<organism evidence="1 2">
    <name type="scientific">Mythimna loreyi</name>
    <dbReference type="NCBI Taxonomy" id="667449"/>
    <lineage>
        <taxon>Eukaryota</taxon>
        <taxon>Metazoa</taxon>
        <taxon>Ecdysozoa</taxon>
        <taxon>Arthropoda</taxon>
        <taxon>Hexapoda</taxon>
        <taxon>Insecta</taxon>
        <taxon>Pterygota</taxon>
        <taxon>Neoptera</taxon>
        <taxon>Endopterygota</taxon>
        <taxon>Lepidoptera</taxon>
        <taxon>Glossata</taxon>
        <taxon>Ditrysia</taxon>
        <taxon>Noctuoidea</taxon>
        <taxon>Noctuidae</taxon>
        <taxon>Noctuinae</taxon>
        <taxon>Hadenini</taxon>
        <taxon>Mythimna</taxon>
    </lineage>
</organism>
<protein>
    <submittedName>
        <fullName evidence="1">Uncharacterized protein</fullName>
    </submittedName>
</protein>